<name>A0A0B1QZZ3_9GAMM</name>
<dbReference type="EMBL" id="JTJJ01000087">
    <property type="protein sequence ID" value="KHJ66358.1"/>
    <property type="molecule type" value="Genomic_DNA"/>
</dbReference>
<reference evidence="1 2" key="1">
    <citation type="submission" date="2014-11" db="EMBL/GenBank/DDBJ databases">
        <title>Genome sequencing of Pantoea rodasii ND03.</title>
        <authorList>
            <person name="Muhamad Yunos N.Y."/>
            <person name="Chan K.-G."/>
        </authorList>
    </citation>
    <scope>NUCLEOTIDE SEQUENCE [LARGE SCALE GENOMIC DNA]</scope>
    <source>
        <strain evidence="1 2">ND03</strain>
    </source>
</reference>
<dbReference type="AlphaFoldDB" id="A0A0B1QZZ3"/>
<gene>
    <name evidence="1" type="ORF">QU24_20040</name>
</gene>
<evidence type="ECO:0000313" key="1">
    <source>
        <dbReference type="EMBL" id="KHJ66358.1"/>
    </source>
</evidence>
<protein>
    <submittedName>
        <fullName evidence="1">Uncharacterized protein</fullName>
    </submittedName>
</protein>
<dbReference type="Proteomes" id="UP000030853">
    <property type="component" value="Unassembled WGS sequence"/>
</dbReference>
<accession>A0A0B1QZZ3</accession>
<comment type="caution">
    <text evidence="1">The sequence shown here is derived from an EMBL/GenBank/DDBJ whole genome shotgun (WGS) entry which is preliminary data.</text>
</comment>
<proteinExistence type="predicted"/>
<organism evidence="1 2">
    <name type="scientific">Pantoea rodasii</name>
    <dbReference type="NCBI Taxonomy" id="1076549"/>
    <lineage>
        <taxon>Bacteria</taxon>
        <taxon>Pseudomonadati</taxon>
        <taxon>Pseudomonadota</taxon>
        <taxon>Gammaproteobacteria</taxon>
        <taxon>Enterobacterales</taxon>
        <taxon>Erwiniaceae</taxon>
        <taxon>Pantoea</taxon>
    </lineage>
</organism>
<evidence type="ECO:0000313" key="2">
    <source>
        <dbReference type="Proteomes" id="UP000030853"/>
    </source>
</evidence>
<sequence length="72" mass="8297">METSSGEMLSGRYLIILATVFNLQHQHKMQTKYIFVFTKEWHEKAPKIGAQICQQGHLPSLPAWLGKRASRQ</sequence>